<dbReference type="STRING" id="7395.A0A1A9UI24"/>
<evidence type="ECO:0000256" key="1">
    <source>
        <dbReference type="SAM" id="Phobius"/>
    </source>
</evidence>
<evidence type="ECO:0000313" key="3">
    <source>
        <dbReference type="Proteomes" id="UP000078200"/>
    </source>
</evidence>
<dbReference type="EnsemblMetazoa" id="GAUT005534-RA">
    <property type="protein sequence ID" value="GAUT005534-PA"/>
    <property type="gene ID" value="GAUT005534"/>
</dbReference>
<feature type="transmembrane region" description="Helical" evidence="1">
    <location>
        <begin position="98"/>
        <end position="118"/>
    </location>
</feature>
<reference evidence="2" key="1">
    <citation type="submission" date="2020-05" db="UniProtKB">
        <authorList>
            <consortium name="EnsemblMetazoa"/>
        </authorList>
    </citation>
    <scope>IDENTIFICATION</scope>
    <source>
        <strain evidence="2">TTRI</strain>
    </source>
</reference>
<name>A0A1A9UI24_GLOAU</name>
<sequence>MSEFTKLCEQGAAVSATIVTLANQKLEMLQITEQSNTLHLQFIDANISNSAKEFKINVRSGPFAFAKAFVAVLRHQATKLSTNLGTSFDKHLVRANVIYVKMIIMMMIGNLSSYANRILRQRISRHSRQAYYRIYLFINFYLFIIYNHNTKSLQKSDISEEDVDEANTATGQREDDNLNNIDNKISVNPVSEEISNNFSQNLAINKDEKDIENELTPETILKEAFLAALKNNGK</sequence>
<dbReference type="Proteomes" id="UP000078200">
    <property type="component" value="Unassembled WGS sequence"/>
</dbReference>
<protein>
    <submittedName>
        <fullName evidence="2">Uncharacterized protein</fullName>
    </submittedName>
</protein>
<keyword evidence="1" id="KW-0812">Transmembrane</keyword>
<keyword evidence="3" id="KW-1185">Reference proteome</keyword>
<accession>A0A1A9UI24</accession>
<organism evidence="2 3">
    <name type="scientific">Glossina austeni</name>
    <name type="common">Savannah tsetse fly</name>
    <dbReference type="NCBI Taxonomy" id="7395"/>
    <lineage>
        <taxon>Eukaryota</taxon>
        <taxon>Metazoa</taxon>
        <taxon>Ecdysozoa</taxon>
        <taxon>Arthropoda</taxon>
        <taxon>Hexapoda</taxon>
        <taxon>Insecta</taxon>
        <taxon>Pterygota</taxon>
        <taxon>Neoptera</taxon>
        <taxon>Endopterygota</taxon>
        <taxon>Diptera</taxon>
        <taxon>Brachycera</taxon>
        <taxon>Muscomorpha</taxon>
        <taxon>Hippoboscoidea</taxon>
        <taxon>Glossinidae</taxon>
        <taxon>Glossina</taxon>
    </lineage>
</organism>
<dbReference type="AlphaFoldDB" id="A0A1A9UI24"/>
<keyword evidence="1" id="KW-0472">Membrane</keyword>
<dbReference type="VEuPathDB" id="VectorBase:GAUT005534"/>
<feature type="transmembrane region" description="Helical" evidence="1">
    <location>
        <begin position="130"/>
        <end position="146"/>
    </location>
</feature>
<proteinExistence type="predicted"/>
<keyword evidence="1" id="KW-1133">Transmembrane helix</keyword>
<evidence type="ECO:0000313" key="2">
    <source>
        <dbReference type="EnsemblMetazoa" id="GAUT005534-PA"/>
    </source>
</evidence>